<dbReference type="HAMAP" id="MF_00244">
    <property type="entry name" value="NaMN_adenylyltr"/>
    <property type="match status" value="1"/>
</dbReference>
<dbReference type="GO" id="GO:0004515">
    <property type="term" value="F:nicotinate-nucleotide adenylyltransferase activity"/>
    <property type="evidence" value="ECO:0007669"/>
    <property type="project" value="UniProtKB-UniRule"/>
</dbReference>
<dbReference type="Pfam" id="PF01467">
    <property type="entry name" value="CTP_transf_like"/>
    <property type="match status" value="1"/>
</dbReference>
<dbReference type="Gene3D" id="3.40.50.620">
    <property type="entry name" value="HUPs"/>
    <property type="match status" value="1"/>
</dbReference>
<protein>
    <recommendedName>
        <fullName evidence="11">Probable nicotinate-nucleotide adenylyltransferase</fullName>
        <ecNumber evidence="11">2.7.7.18</ecNumber>
    </recommendedName>
    <alternativeName>
        <fullName evidence="11">Deamido-NAD(+) diphosphorylase</fullName>
    </alternativeName>
    <alternativeName>
        <fullName evidence="11">Deamido-NAD(+) pyrophosphorylase</fullName>
    </alternativeName>
    <alternativeName>
        <fullName evidence="11">Nicotinate mononucleotide adenylyltransferase</fullName>
        <shortName evidence="11">NaMN adenylyltransferase</shortName>
    </alternativeName>
</protein>
<evidence type="ECO:0000256" key="9">
    <source>
        <dbReference type="ARBA" id="ARBA00023027"/>
    </source>
</evidence>
<keyword evidence="7 11" id="KW-0547">Nucleotide-binding</keyword>
<comment type="similarity">
    <text evidence="3 11">Belongs to the NadD family.</text>
</comment>
<evidence type="ECO:0000256" key="8">
    <source>
        <dbReference type="ARBA" id="ARBA00022840"/>
    </source>
</evidence>
<dbReference type="PANTHER" id="PTHR39321:SF3">
    <property type="entry name" value="PHOSPHOPANTETHEINE ADENYLYLTRANSFERASE"/>
    <property type="match status" value="1"/>
</dbReference>
<evidence type="ECO:0000256" key="2">
    <source>
        <dbReference type="ARBA" id="ARBA00005019"/>
    </source>
</evidence>
<dbReference type="CDD" id="cd02165">
    <property type="entry name" value="NMNAT"/>
    <property type="match status" value="1"/>
</dbReference>
<keyword evidence="8 11" id="KW-0067">ATP-binding</keyword>
<dbReference type="SUPFAM" id="SSF52374">
    <property type="entry name" value="Nucleotidylyl transferase"/>
    <property type="match status" value="1"/>
</dbReference>
<evidence type="ECO:0000256" key="3">
    <source>
        <dbReference type="ARBA" id="ARBA00009014"/>
    </source>
</evidence>
<feature type="domain" description="Cytidyltransferase-like" evidence="12">
    <location>
        <begin position="5"/>
        <end position="163"/>
    </location>
</feature>
<dbReference type="InterPro" id="IPR014729">
    <property type="entry name" value="Rossmann-like_a/b/a_fold"/>
</dbReference>
<reference evidence="13 14" key="1">
    <citation type="submission" date="2019-03" db="EMBL/GenBank/DDBJ databases">
        <title>Single cell metagenomics reveals metabolic interactions within the superorganism composed of flagellate Streblomastix strix and complex community of Bacteroidetes bacteria on its surface.</title>
        <authorList>
            <person name="Treitli S.C."/>
            <person name="Kolisko M."/>
            <person name="Husnik F."/>
            <person name="Keeling P."/>
            <person name="Hampl V."/>
        </authorList>
    </citation>
    <scope>NUCLEOTIDE SEQUENCE [LARGE SCALE GENOMIC DNA]</scope>
    <source>
        <strain evidence="13">St1</strain>
    </source>
</reference>
<dbReference type="UniPathway" id="UPA00253">
    <property type="reaction ID" value="UER00332"/>
</dbReference>
<dbReference type="NCBIfam" id="TIGR00482">
    <property type="entry name" value="nicotinate (nicotinamide) nucleotide adenylyltransferase"/>
    <property type="match status" value="1"/>
</dbReference>
<comment type="catalytic activity">
    <reaction evidence="10 11">
        <text>nicotinate beta-D-ribonucleotide + ATP + H(+) = deamido-NAD(+) + diphosphate</text>
        <dbReference type="Rhea" id="RHEA:22860"/>
        <dbReference type="ChEBI" id="CHEBI:15378"/>
        <dbReference type="ChEBI" id="CHEBI:30616"/>
        <dbReference type="ChEBI" id="CHEBI:33019"/>
        <dbReference type="ChEBI" id="CHEBI:57502"/>
        <dbReference type="ChEBI" id="CHEBI:58437"/>
        <dbReference type="EC" id="2.7.7.18"/>
    </reaction>
</comment>
<dbReference type="EMBL" id="SNRX01000001">
    <property type="protein sequence ID" value="KAA6303795.1"/>
    <property type="molecule type" value="Genomic_DNA"/>
</dbReference>
<sequence length="212" mass="24488">MKIGILPGSFNPVHVGHLTIANYLAEYEGYDQTWFLITPQNPLKKQSDLIDQDFRLELLNEAVAGYDKFIVSTIEWSLPRPSYTINTLQKLRVTYPNDTFELIIGSDNWATFHRWKDYQLILKNFKVVIYPRRGSDRITLYHPNVRLCKGAPKIEVSSTFIRTAIATGKDVRFYMPVGLFEKTVQSGYIQPAVEEEPTDHLNMEQPSWDTIS</sequence>
<dbReference type="GO" id="GO:0009435">
    <property type="term" value="P:NAD+ biosynthetic process"/>
    <property type="evidence" value="ECO:0007669"/>
    <property type="project" value="UniProtKB-UniRule"/>
</dbReference>
<dbReference type="AlphaFoldDB" id="A0A5M8P5I6"/>
<dbReference type="EC" id="2.7.7.18" evidence="11"/>
<keyword evidence="4 11" id="KW-0662">Pyridine nucleotide biosynthesis</keyword>
<dbReference type="PANTHER" id="PTHR39321">
    <property type="entry name" value="NICOTINATE-NUCLEOTIDE ADENYLYLTRANSFERASE-RELATED"/>
    <property type="match status" value="1"/>
</dbReference>
<comment type="function">
    <text evidence="1 11">Catalyzes the reversible adenylation of nicotinate mononucleotide (NaMN) to nicotinic acid adenine dinucleotide (NaAD).</text>
</comment>
<evidence type="ECO:0000256" key="4">
    <source>
        <dbReference type="ARBA" id="ARBA00022642"/>
    </source>
</evidence>
<evidence type="ECO:0000259" key="12">
    <source>
        <dbReference type="Pfam" id="PF01467"/>
    </source>
</evidence>
<dbReference type="InterPro" id="IPR004821">
    <property type="entry name" value="Cyt_trans-like"/>
</dbReference>
<evidence type="ECO:0000256" key="1">
    <source>
        <dbReference type="ARBA" id="ARBA00002324"/>
    </source>
</evidence>
<dbReference type="Proteomes" id="UP000324575">
    <property type="component" value="Unassembled WGS sequence"/>
</dbReference>
<dbReference type="InterPro" id="IPR005248">
    <property type="entry name" value="NadD/NMNAT"/>
</dbReference>
<comment type="pathway">
    <text evidence="2 11">Cofactor biosynthesis; NAD(+) biosynthesis; deamido-NAD(+) from nicotinate D-ribonucleotide: step 1/1.</text>
</comment>
<evidence type="ECO:0000313" key="14">
    <source>
        <dbReference type="Proteomes" id="UP000324575"/>
    </source>
</evidence>
<evidence type="ECO:0000256" key="5">
    <source>
        <dbReference type="ARBA" id="ARBA00022679"/>
    </source>
</evidence>
<name>A0A5M8P5I6_9BACT</name>
<organism evidence="13 14">
    <name type="scientific">Candidatus Ordinivivax streblomastigis</name>
    <dbReference type="NCBI Taxonomy" id="2540710"/>
    <lineage>
        <taxon>Bacteria</taxon>
        <taxon>Pseudomonadati</taxon>
        <taxon>Bacteroidota</taxon>
        <taxon>Bacteroidia</taxon>
        <taxon>Bacteroidales</taxon>
        <taxon>Candidatus Ordinivivax</taxon>
    </lineage>
</organism>
<evidence type="ECO:0000256" key="10">
    <source>
        <dbReference type="ARBA" id="ARBA00048721"/>
    </source>
</evidence>
<accession>A0A5M8P5I6</accession>
<evidence type="ECO:0000313" key="13">
    <source>
        <dbReference type="EMBL" id="KAA6303795.1"/>
    </source>
</evidence>
<evidence type="ECO:0000256" key="6">
    <source>
        <dbReference type="ARBA" id="ARBA00022695"/>
    </source>
</evidence>
<keyword evidence="9 11" id="KW-0520">NAD</keyword>
<keyword evidence="5 11" id="KW-0808">Transferase</keyword>
<evidence type="ECO:0000256" key="7">
    <source>
        <dbReference type="ARBA" id="ARBA00022741"/>
    </source>
</evidence>
<comment type="caution">
    <text evidence="13">The sequence shown here is derived from an EMBL/GenBank/DDBJ whole genome shotgun (WGS) entry which is preliminary data.</text>
</comment>
<evidence type="ECO:0000256" key="11">
    <source>
        <dbReference type="HAMAP-Rule" id="MF_00244"/>
    </source>
</evidence>
<gene>
    <name evidence="11" type="primary">nadD</name>
    <name evidence="13" type="ORF">EZS26_000346</name>
</gene>
<keyword evidence="6 11" id="KW-0548">Nucleotidyltransferase</keyword>
<proteinExistence type="inferred from homology"/>
<dbReference type="GO" id="GO:0005524">
    <property type="term" value="F:ATP binding"/>
    <property type="evidence" value="ECO:0007669"/>
    <property type="project" value="UniProtKB-KW"/>
</dbReference>